<feature type="compositionally biased region" description="Low complexity" evidence="5">
    <location>
        <begin position="51"/>
        <end position="78"/>
    </location>
</feature>
<feature type="region of interest" description="Disordered" evidence="5">
    <location>
        <begin position="48"/>
        <end position="78"/>
    </location>
</feature>
<reference evidence="7" key="1">
    <citation type="submission" date="2021-01" db="EMBL/GenBank/DDBJ databases">
        <authorList>
            <person name="Corre E."/>
            <person name="Pelletier E."/>
            <person name="Niang G."/>
            <person name="Scheremetjew M."/>
            <person name="Finn R."/>
            <person name="Kale V."/>
            <person name="Holt S."/>
            <person name="Cochrane G."/>
            <person name="Meng A."/>
            <person name="Brown T."/>
            <person name="Cohen L."/>
        </authorList>
    </citation>
    <scope>NUCLEOTIDE SEQUENCE</scope>
    <source>
        <strain evidence="7">MM31A-1</strain>
    </source>
</reference>
<dbReference type="CDD" id="cd00400">
    <property type="entry name" value="Voltage_gated_ClC"/>
    <property type="match status" value="1"/>
</dbReference>
<dbReference type="SUPFAM" id="SSF81340">
    <property type="entry name" value="Clc chloride channel"/>
    <property type="match status" value="1"/>
</dbReference>
<dbReference type="PANTHER" id="PTHR43427">
    <property type="entry name" value="CHLORIDE CHANNEL PROTEIN CLC-E"/>
    <property type="match status" value="1"/>
</dbReference>
<evidence type="ECO:0000256" key="4">
    <source>
        <dbReference type="ARBA" id="ARBA00023136"/>
    </source>
</evidence>
<feature type="compositionally biased region" description="Low complexity" evidence="5">
    <location>
        <begin position="854"/>
        <end position="868"/>
    </location>
</feature>
<feature type="transmembrane region" description="Helical" evidence="6">
    <location>
        <begin position="245"/>
        <end position="264"/>
    </location>
</feature>
<feature type="compositionally biased region" description="Polar residues" evidence="5">
    <location>
        <begin position="902"/>
        <end position="911"/>
    </location>
</feature>
<feature type="transmembrane region" description="Helical" evidence="6">
    <location>
        <begin position="714"/>
        <end position="732"/>
    </location>
</feature>
<dbReference type="EMBL" id="HBIO01021113">
    <property type="protein sequence ID" value="CAE0471395.1"/>
    <property type="molecule type" value="Transcribed_RNA"/>
</dbReference>
<feature type="transmembrane region" description="Helical" evidence="6">
    <location>
        <begin position="414"/>
        <end position="434"/>
    </location>
</feature>
<feature type="region of interest" description="Disordered" evidence="5">
    <location>
        <begin position="764"/>
        <end position="883"/>
    </location>
</feature>
<evidence type="ECO:0008006" key="8">
    <source>
        <dbReference type="Google" id="ProtNLM"/>
    </source>
</evidence>
<dbReference type="PRINTS" id="PR00762">
    <property type="entry name" value="CLCHANNEL"/>
</dbReference>
<dbReference type="GO" id="GO:0015108">
    <property type="term" value="F:chloride transmembrane transporter activity"/>
    <property type="evidence" value="ECO:0007669"/>
    <property type="project" value="InterPro"/>
</dbReference>
<name>A0A7S3VCX7_9STRA</name>
<protein>
    <recommendedName>
        <fullName evidence="8">Chloride channel protein</fullName>
    </recommendedName>
</protein>
<evidence type="ECO:0000256" key="5">
    <source>
        <dbReference type="SAM" id="MobiDB-lite"/>
    </source>
</evidence>
<evidence type="ECO:0000256" key="3">
    <source>
        <dbReference type="ARBA" id="ARBA00022989"/>
    </source>
</evidence>
<dbReference type="GO" id="GO:0016020">
    <property type="term" value="C:membrane"/>
    <property type="evidence" value="ECO:0007669"/>
    <property type="project" value="UniProtKB-SubCell"/>
</dbReference>
<accession>A0A7S3VCX7</accession>
<evidence type="ECO:0000256" key="1">
    <source>
        <dbReference type="ARBA" id="ARBA00004141"/>
    </source>
</evidence>
<dbReference type="Gene3D" id="1.10.3080.10">
    <property type="entry name" value="Clc chloride channel"/>
    <property type="match status" value="2"/>
</dbReference>
<evidence type="ECO:0000313" key="7">
    <source>
        <dbReference type="EMBL" id="CAE0471395.1"/>
    </source>
</evidence>
<feature type="region of interest" description="Disordered" evidence="5">
    <location>
        <begin position="895"/>
        <end position="964"/>
    </location>
</feature>
<feature type="compositionally biased region" description="Acidic residues" evidence="5">
    <location>
        <begin position="764"/>
        <end position="785"/>
    </location>
</feature>
<feature type="compositionally biased region" description="Polar residues" evidence="5">
    <location>
        <begin position="805"/>
        <end position="835"/>
    </location>
</feature>
<dbReference type="AlphaFoldDB" id="A0A7S3VCX7"/>
<evidence type="ECO:0000256" key="6">
    <source>
        <dbReference type="SAM" id="Phobius"/>
    </source>
</evidence>
<dbReference type="PANTHER" id="PTHR43427:SF12">
    <property type="entry name" value="CHLORIDE TRANSPORTER"/>
    <property type="match status" value="1"/>
</dbReference>
<feature type="transmembrane region" description="Helical" evidence="6">
    <location>
        <begin position="191"/>
        <end position="208"/>
    </location>
</feature>
<dbReference type="InterPro" id="IPR001807">
    <property type="entry name" value="ClC"/>
</dbReference>
<feature type="transmembrane region" description="Helical" evidence="6">
    <location>
        <begin position="337"/>
        <end position="360"/>
    </location>
</feature>
<dbReference type="InterPro" id="IPR050368">
    <property type="entry name" value="ClC-type_chloride_channel"/>
</dbReference>
<dbReference type="Pfam" id="PF00654">
    <property type="entry name" value="Voltage_CLC"/>
    <property type="match status" value="1"/>
</dbReference>
<sequence length="964" mass="105897">MVNANANANDSNSSMMNYSNSSIMAVDGGTSSGRSRDMIHNDAYNEHVAHGQQQHQQQGQGMGQGQVYNQGQGQGQYGSVQDEQRHFANMANSNSHSGYDGGRYGATHYNDNGGGGNYYNSNSNDDDYNNYDDQHQHQPYEMRQSQYMNDPYAEQPIPVPQMNISFPYNQAWFTKLFYNPLQPEFDTLQQMSWALMIGVVMGLFTAVWSESVEYLCEVFWVIVPKVLMQYGVFTDMEGYLPLPHYMWICPAIWGGILAYVTAIYEDNPIPGQNEWIDTLHRIGLMEHTKFFHMIIISTLGMASGLSIGPEMPLVLVAGMVGSYISKHTRQSVLSARVINLTAASAGIGGFFGFPMAGALFCLELPHRMGLQYFEALSPAVFASIIAVIVNKLYTGKDVNGYFNYPFMTNTLPSNIVYTALVYGLFGTLVGILYADGVKGLKTWMHDWFHVPHDDHNDEEHAEEYFDDDGQMHGEGEHARLVQKGGGDYYPNENRMPSRQHFPVAKRVGCWKRFTTFLGHTFGIAHEPTRAAVAGVLAGIFTGIICMLLPHQLFWGEAQLQTLIDRGKTPLPFFELEGETSILTYYGYCMVDPQDARAGIEGFSTACAGILSLTKIITIGLGLGTGICGGHFWGPLYVGCAASHFFTDIMKVLGAQLDNDFLKLTAEFPCVAMICIMACTHIVTYRCHIAIMLILTLTITSFSKQEKEGSTAGDYSAIFPLLVVACFVPMQMARNTKFYAQQRNRGDIVAIPQVLCEPMQYGEVGADDDDGMYDDDYSFDDDDDDLSSGVSMDREEIGHEIVIGSTPGQGPSLSQASPTEGSTPSSIPTDNNSISGSGHYRTKSNASLMDMSLHSTRSNSNNSNITGSIRSRRPSLSRGSSFGNVCVDSAQPSLLDQARDRAATTNTNSRPSTPVPERPSVPAGPRRSHRRQSSNISIRSSQSNMTGIPLDVSKHSTGGGGGSNK</sequence>
<keyword evidence="2 6" id="KW-0812">Transmembrane</keyword>
<dbReference type="InterPro" id="IPR014743">
    <property type="entry name" value="Cl-channel_core"/>
</dbReference>
<proteinExistence type="predicted"/>
<keyword evidence="3 6" id="KW-1133">Transmembrane helix</keyword>
<feature type="compositionally biased region" description="Low complexity" evidence="5">
    <location>
        <begin position="932"/>
        <end position="943"/>
    </location>
</feature>
<comment type="subcellular location">
    <subcellularLocation>
        <location evidence="1">Membrane</location>
        <topology evidence="1">Multi-pass membrane protein</topology>
    </subcellularLocation>
</comment>
<evidence type="ECO:0000256" key="2">
    <source>
        <dbReference type="ARBA" id="ARBA00022692"/>
    </source>
</evidence>
<feature type="transmembrane region" description="Helical" evidence="6">
    <location>
        <begin position="372"/>
        <end position="394"/>
    </location>
</feature>
<gene>
    <name evidence="7" type="ORF">CDEB00056_LOCUS16248</name>
</gene>
<organism evidence="7">
    <name type="scientific">Chaetoceros debilis</name>
    <dbReference type="NCBI Taxonomy" id="122233"/>
    <lineage>
        <taxon>Eukaryota</taxon>
        <taxon>Sar</taxon>
        <taxon>Stramenopiles</taxon>
        <taxon>Ochrophyta</taxon>
        <taxon>Bacillariophyta</taxon>
        <taxon>Coscinodiscophyceae</taxon>
        <taxon>Chaetocerotophycidae</taxon>
        <taxon>Chaetocerotales</taxon>
        <taxon>Chaetocerotaceae</taxon>
        <taxon>Chaetoceros</taxon>
    </lineage>
</organism>
<feature type="transmembrane region" description="Helical" evidence="6">
    <location>
        <begin position="290"/>
        <end position="317"/>
    </location>
</feature>
<feature type="transmembrane region" description="Helical" evidence="6">
    <location>
        <begin position="682"/>
        <end position="702"/>
    </location>
</feature>
<keyword evidence="4 6" id="KW-0472">Membrane</keyword>